<evidence type="ECO:0000256" key="2">
    <source>
        <dbReference type="PROSITE-ProRule" id="PRU00284"/>
    </source>
</evidence>
<dbReference type="Gene3D" id="1.10.287.950">
    <property type="entry name" value="Methyl-accepting chemotaxis protein"/>
    <property type="match status" value="1"/>
</dbReference>
<organism evidence="5 6">
    <name type="scientific">Brevibacillus panacihumi</name>
    <dbReference type="NCBI Taxonomy" id="497735"/>
    <lineage>
        <taxon>Bacteria</taxon>
        <taxon>Bacillati</taxon>
        <taxon>Bacillota</taxon>
        <taxon>Bacilli</taxon>
        <taxon>Bacillales</taxon>
        <taxon>Paenibacillaceae</taxon>
        <taxon>Brevibacillus</taxon>
    </lineage>
</organism>
<dbReference type="PANTHER" id="PTHR32089">
    <property type="entry name" value="METHYL-ACCEPTING CHEMOTAXIS PROTEIN MCPB"/>
    <property type="match status" value="1"/>
</dbReference>
<proteinExistence type="predicted"/>
<dbReference type="EMBL" id="RHHT01000026">
    <property type="protein sequence ID" value="RNB78217.1"/>
    <property type="molecule type" value="Genomic_DNA"/>
</dbReference>
<dbReference type="AlphaFoldDB" id="A0A3M8CSD7"/>
<name>A0A3M8CSD7_9BACL</name>
<dbReference type="PANTHER" id="PTHR32089:SF112">
    <property type="entry name" value="LYSOZYME-LIKE PROTEIN-RELATED"/>
    <property type="match status" value="1"/>
</dbReference>
<dbReference type="Pfam" id="PF00015">
    <property type="entry name" value="MCPsignal"/>
    <property type="match status" value="1"/>
</dbReference>
<dbReference type="GO" id="GO:0016020">
    <property type="term" value="C:membrane"/>
    <property type="evidence" value="ECO:0007669"/>
    <property type="project" value="InterPro"/>
</dbReference>
<dbReference type="SUPFAM" id="SSF58104">
    <property type="entry name" value="Methyl-accepting chemotaxis protein (MCP) signaling domain"/>
    <property type="match status" value="1"/>
</dbReference>
<evidence type="ECO:0000256" key="1">
    <source>
        <dbReference type="ARBA" id="ARBA00023224"/>
    </source>
</evidence>
<gene>
    <name evidence="5" type="ORF">EDM58_11975</name>
</gene>
<comment type="caution">
    <text evidence="5">The sequence shown here is derived from an EMBL/GenBank/DDBJ whole genome shotgun (WGS) entry which is preliminary data.</text>
</comment>
<dbReference type="SUPFAM" id="SSF103190">
    <property type="entry name" value="Sensory domain-like"/>
    <property type="match status" value="1"/>
</dbReference>
<evidence type="ECO:0000259" key="4">
    <source>
        <dbReference type="PROSITE" id="PS50111"/>
    </source>
</evidence>
<feature type="coiled-coil region" evidence="3">
    <location>
        <begin position="205"/>
        <end position="239"/>
    </location>
</feature>
<sequence length="269" mass="29382">MGMYDSLMQVSPLFSEVYKDDDVMVCITDLEKVTFYHPGITLDVVYLGCPIVKGDGLYDAIEADQVLRVYVPKEVRGVPFRCVTMPIKDENGTTVGAFGVGWSLDQQEKIASSAEHLAASLEQIAASITDIADKAQSISSTQEFIVGLMTNMKEYAKKTSEISRLIDEISDQSHLLGLNAAIEAARAGEHGRGFDVVANEIRKLAKHSRDAVKNIEQSLQEINNAINDVSEKINESAQMVHSQAAATEEITASVQELTSLSQNLLDLSK</sequence>
<evidence type="ECO:0000313" key="6">
    <source>
        <dbReference type="Proteomes" id="UP000281915"/>
    </source>
</evidence>
<dbReference type="Proteomes" id="UP000281915">
    <property type="component" value="Unassembled WGS sequence"/>
</dbReference>
<dbReference type="RefSeq" id="WP_122913552.1">
    <property type="nucleotide sequence ID" value="NZ_RHHT01000026.1"/>
</dbReference>
<evidence type="ECO:0000313" key="5">
    <source>
        <dbReference type="EMBL" id="RNB78217.1"/>
    </source>
</evidence>
<keyword evidence="1 2" id="KW-0807">Transducer</keyword>
<reference evidence="5 6" key="1">
    <citation type="submission" date="2018-10" db="EMBL/GenBank/DDBJ databases">
        <title>Phylogenomics of Brevibacillus.</title>
        <authorList>
            <person name="Dunlap C."/>
        </authorList>
    </citation>
    <scope>NUCLEOTIDE SEQUENCE [LARGE SCALE GENOMIC DNA]</scope>
    <source>
        <strain evidence="5 6">JCM 15085</strain>
    </source>
</reference>
<feature type="domain" description="Methyl-accepting transducer" evidence="4">
    <location>
        <begin position="108"/>
        <end position="269"/>
    </location>
</feature>
<dbReference type="PROSITE" id="PS50111">
    <property type="entry name" value="CHEMOTAXIS_TRANSDUC_2"/>
    <property type="match status" value="1"/>
</dbReference>
<keyword evidence="3" id="KW-0175">Coiled coil</keyword>
<dbReference type="GO" id="GO:0007165">
    <property type="term" value="P:signal transduction"/>
    <property type="evidence" value="ECO:0007669"/>
    <property type="project" value="UniProtKB-KW"/>
</dbReference>
<dbReference type="InterPro" id="IPR029151">
    <property type="entry name" value="Sensor-like_sf"/>
</dbReference>
<accession>A0A3M8CSD7</accession>
<dbReference type="InterPro" id="IPR004089">
    <property type="entry name" value="MCPsignal_dom"/>
</dbReference>
<protein>
    <submittedName>
        <fullName evidence="5">Chemotaxis protein</fullName>
    </submittedName>
</protein>
<dbReference type="SMART" id="SM00283">
    <property type="entry name" value="MA"/>
    <property type="match status" value="1"/>
</dbReference>
<evidence type="ECO:0000256" key="3">
    <source>
        <dbReference type="SAM" id="Coils"/>
    </source>
</evidence>